<dbReference type="HAMAP" id="MF_01966">
    <property type="entry name" value="NADHX_epimerase"/>
    <property type="match status" value="1"/>
</dbReference>
<keyword evidence="23" id="KW-1185">Reference proteome</keyword>
<comment type="similarity">
    <text evidence="18">Belongs to the NnrE/AIBP family.</text>
</comment>
<dbReference type="NCBIfam" id="TIGR00197">
    <property type="entry name" value="yjeF_nterm"/>
    <property type="match status" value="1"/>
</dbReference>
<keyword evidence="11 18" id="KW-0413">Isomerase</keyword>
<dbReference type="InterPro" id="IPR004443">
    <property type="entry name" value="YjeF_N_dom"/>
</dbReference>
<dbReference type="Proteomes" id="UP000569951">
    <property type="component" value="Unassembled WGS sequence"/>
</dbReference>
<dbReference type="SUPFAM" id="SSF64153">
    <property type="entry name" value="YjeF N-terminal domain-like"/>
    <property type="match status" value="1"/>
</dbReference>
<evidence type="ECO:0000256" key="11">
    <source>
        <dbReference type="ARBA" id="ARBA00023235"/>
    </source>
</evidence>
<dbReference type="InterPro" id="IPR036652">
    <property type="entry name" value="YjeF_N_dom_sf"/>
</dbReference>
<evidence type="ECO:0000256" key="9">
    <source>
        <dbReference type="ARBA" id="ARBA00022958"/>
    </source>
</evidence>
<evidence type="ECO:0000256" key="1">
    <source>
        <dbReference type="ARBA" id="ARBA00000013"/>
    </source>
</evidence>
<dbReference type="InterPro" id="IPR017953">
    <property type="entry name" value="Carbohydrate_kinase_pred_CS"/>
</dbReference>
<evidence type="ECO:0000256" key="7">
    <source>
        <dbReference type="ARBA" id="ARBA00022840"/>
    </source>
</evidence>
<comment type="catalytic activity">
    <reaction evidence="16 17 19">
        <text>(6S)-NADPHX + ADP = AMP + phosphate + NADPH + H(+)</text>
        <dbReference type="Rhea" id="RHEA:32235"/>
        <dbReference type="ChEBI" id="CHEBI:15378"/>
        <dbReference type="ChEBI" id="CHEBI:43474"/>
        <dbReference type="ChEBI" id="CHEBI:57783"/>
        <dbReference type="ChEBI" id="CHEBI:64076"/>
        <dbReference type="ChEBI" id="CHEBI:456215"/>
        <dbReference type="ChEBI" id="CHEBI:456216"/>
        <dbReference type="EC" id="4.2.1.136"/>
    </reaction>
</comment>
<dbReference type="EC" id="4.2.1.136" evidence="19"/>
<comment type="similarity">
    <text evidence="17">Belongs to the NnrD/CARKD family.</text>
</comment>
<evidence type="ECO:0000256" key="5">
    <source>
        <dbReference type="ARBA" id="ARBA00022723"/>
    </source>
</evidence>
<evidence type="ECO:0000256" key="16">
    <source>
        <dbReference type="ARBA" id="ARBA00049209"/>
    </source>
</evidence>
<dbReference type="PIRSF" id="PIRSF017184">
    <property type="entry name" value="Nnr"/>
    <property type="match status" value="1"/>
</dbReference>
<feature type="domain" description="YjeF C-terminal" evidence="20">
    <location>
        <begin position="231"/>
        <end position="492"/>
    </location>
</feature>
<feature type="binding site" evidence="17">
    <location>
        <position position="325"/>
    </location>
    <ligand>
        <name>(6S)-NADPHX</name>
        <dbReference type="ChEBI" id="CHEBI:64076"/>
    </ligand>
</feature>
<dbReference type="Gene3D" id="3.40.50.10260">
    <property type="entry name" value="YjeF N-terminal domain"/>
    <property type="match status" value="1"/>
</dbReference>
<comment type="catalytic activity">
    <reaction evidence="1 18 19">
        <text>(6R)-NADHX = (6S)-NADHX</text>
        <dbReference type="Rhea" id="RHEA:32215"/>
        <dbReference type="ChEBI" id="CHEBI:64074"/>
        <dbReference type="ChEBI" id="CHEBI:64075"/>
        <dbReference type="EC" id="5.1.99.6"/>
    </reaction>
</comment>
<comment type="function">
    <text evidence="14 19">Bifunctional enzyme that catalyzes the epimerization of the S- and R-forms of NAD(P)HX and the dehydration of the S-form of NAD(P)HX at the expense of ADP, which is converted to AMP. This allows the repair of both epimers of NAD(P)HX, a damaged form of NAD(P)H that is a result of enzymatic or heat-dependent hydration.</text>
</comment>
<dbReference type="GO" id="GO:0052855">
    <property type="term" value="F:ADP-dependent NAD(P)H-hydrate dehydratase activity"/>
    <property type="evidence" value="ECO:0007669"/>
    <property type="project" value="UniProtKB-UniRule"/>
</dbReference>
<keyword evidence="13" id="KW-0511">Multifunctional enzyme</keyword>
<dbReference type="EMBL" id="JACHHG010000003">
    <property type="protein sequence ID" value="MBB6097431.1"/>
    <property type="molecule type" value="Genomic_DNA"/>
</dbReference>
<dbReference type="InterPro" id="IPR029056">
    <property type="entry name" value="Ribokinase-like"/>
</dbReference>
<dbReference type="EC" id="5.1.99.6" evidence="19"/>
<feature type="domain" description="YjeF N-terminal" evidence="21">
    <location>
        <begin position="21"/>
        <end position="222"/>
    </location>
</feature>
<keyword evidence="10 17" id="KW-0520">NAD</keyword>
<dbReference type="GO" id="GO:0046872">
    <property type="term" value="F:metal ion binding"/>
    <property type="evidence" value="ECO:0007669"/>
    <property type="project" value="UniProtKB-UniRule"/>
</dbReference>
<keyword evidence="6 17" id="KW-0547">Nucleotide-binding</keyword>
<dbReference type="InterPro" id="IPR000631">
    <property type="entry name" value="CARKD"/>
</dbReference>
<dbReference type="PROSITE" id="PS51385">
    <property type="entry name" value="YJEF_N"/>
    <property type="match status" value="1"/>
</dbReference>
<comment type="similarity">
    <text evidence="4 19">In the C-terminal section; belongs to the NnrD/CARKD family.</text>
</comment>
<feature type="binding site" evidence="17">
    <location>
        <position position="433"/>
    </location>
    <ligand>
        <name>AMP</name>
        <dbReference type="ChEBI" id="CHEBI:456215"/>
    </ligand>
</feature>
<evidence type="ECO:0000259" key="21">
    <source>
        <dbReference type="PROSITE" id="PS51385"/>
    </source>
</evidence>
<dbReference type="Pfam" id="PF03853">
    <property type="entry name" value="YjeF_N"/>
    <property type="match status" value="1"/>
</dbReference>
<evidence type="ECO:0000256" key="19">
    <source>
        <dbReference type="PIRNR" id="PIRNR017184"/>
    </source>
</evidence>
<evidence type="ECO:0000313" key="22">
    <source>
        <dbReference type="EMBL" id="MBB6097431.1"/>
    </source>
</evidence>
<dbReference type="PROSITE" id="PS01050">
    <property type="entry name" value="YJEF_C_2"/>
    <property type="match status" value="1"/>
</dbReference>
<comment type="caution">
    <text evidence="18">Lacks conserved residue(s) required for the propagation of feature annotation.</text>
</comment>
<comment type="catalytic activity">
    <reaction evidence="2 18 19">
        <text>(6R)-NADPHX = (6S)-NADPHX</text>
        <dbReference type="Rhea" id="RHEA:32227"/>
        <dbReference type="ChEBI" id="CHEBI:64076"/>
        <dbReference type="ChEBI" id="CHEBI:64077"/>
        <dbReference type="EC" id="5.1.99.6"/>
    </reaction>
</comment>
<comment type="cofactor">
    <cofactor evidence="18 19">
        <name>K(+)</name>
        <dbReference type="ChEBI" id="CHEBI:29103"/>
    </cofactor>
    <text evidence="18 19">Binds 1 potassium ion per subunit.</text>
</comment>
<evidence type="ECO:0000256" key="17">
    <source>
        <dbReference type="HAMAP-Rule" id="MF_01965"/>
    </source>
</evidence>
<dbReference type="NCBIfam" id="TIGR00196">
    <property type="entry name" value="yjeF_cterm"/>
    <property type="match status" value="1"/>
</dbReference>
<keyword evidence="5 18" id="KW-0479">Metal-binding</keyword>
<comment type="caution">
    <text evidence="22">The sequence shown here is derived from an EMBL/GenBank/DDBJ whole genome shotgun (WGS) entry which is preliminary data.</text>
</comment>
<comment type="function">
    <text evidence="18">Catalyzes the epimerization of the S- and R-forms of NAD(P)HX, a damaged form of NAD(P)H that is a result of enzymatic or heat-dependent hydration. This is a prerequisite for the S-specific NAD(P)H-hydrate dehydratase to allow the repair of both epimers of NAD(P)HX.</text>
</comment>
<evidence type="ECO:0000256" key="6">
    <source>
        <dbReference type="ARBA" id="ARBA00022741"/>
    </source>
</evidence>
<dbReference type="Pfam" id="PF01256">
    <property type="entry name" value="Carb_kinase"/>
    <property type="match status" value="1"/>
</dbReference>
<dbReference type="GO" id="GO:0005524">
    <property type="term" value="F:ATP binding"/>
    <property type="evidence" value="ECO:0007669"/>
    <property type="project" value="UniProtKB-UniRule"/>
</dbReference>
<feature type="binding site" evidence="17">
    <location>
        <position position="266"/>
    </location>
    <ligand>
        <name>(6S)-NADPHX</name>
        <dbReference type="ChEBI" id="CHEBI:64076"/>
    </ligand>
</feature>
<dbReference type="GO" id="GO:0046496">
    <property type="term" value="P:nicotinamide nucleotide metabolic process"/>
    <property type="evidence" value="ECO:0007669"/>
    <property type="project" value="UniProtKB-UniRule"/>
</dbReference>
<evidence type="ECO:0000313" key="23">
    <source>
        <dbReference type="Proteomes" id="UP000569951"/>
    </source>
</evidence>
<evidence type="ECO:0000256" key="10">
    <source>
        <dbReference type="ARBA" id="ARBA00023027"/>
    </source>
</evidence>
<evidence type="ECO:0000259" key="20">
    <source>
        <dbReference type="PROSITE" id="PS51383"/>
    </source>
</evidence>
<dbReference type="HAMAP" id="MF_01965">
    <property type="entry name" value="NADHX_dehydratase"/>
    <property type="match status" value="1"/>
</dbReference>
<evidence type="ECO:0000256" key="4">
    <source>
        <dbReference type="ARBA" id="ARBA00009524"/>
    </source>
</evidence>
<comment type="catalytic activity">
    <reaction evidence="15 17 19">
        <text>(6S)-NADHX + ADP = AMP + phosphate + NADH + H(+)</text>
        <dbReference type="Rhea" id="RHEA:32223"/>
        <dbReference type="ChEBI" id="CHEBI:15378"/>
        <dbReference type="ChEBI" id="CHEBI:43474"/>
        <dbReference type="ChEBI" id="CHEBI:57945"/>
        <dbReference type="ChEBI" id="CHEBI:64074"/>
        <dbReference type="ChEBI" id="CHEBI:456215"/>
        <dbReference type="ChEBI" id="CHEBI:456216"/>
        <dbReference type="EC" id="4.2.1.136"/>
    </reaction>
</comment>
<dbReference type="PANTHER" id="PTHR12592">
    <property type="entry name" value="ATP-DEPENDENT (S)-NAD(P)H-HYDRATE DEHYDRATASE FAMILY MEMBER"/>
    <property type="match status" value="1"/>
</dbReference>
<name>A0A841HVB3_9DEIO</name>
<comment type="cofactor">
    <cofactor evidence="17">
        <name>Mg(2+)</name>
        <dbReference type="ChEBI" id="CHEBI:18420"/>
    </cofactor>
</comment>
<dbReference type="GO" id="GO:0110051">
    <property type="term" value="P:metabolite repair"/>
    <property type="evidence" value="ECO:0007669"/>
    <property type="project" value="TreeGrafter"/>
</dbReference>
<keyword evidence="8 17" id="KW-0521">NADP</keyword>
<feature type="binding site" evidence="18">
    <location>
        <position position="67"/>
    </location>
    <ligand>
        <name>K(+)</name>
        <dbReference type="ChEBI" id="CHEBI:29103"/>
    </ligand>
</feature>
<feature type="binding site" evidence="17">
    <location>
        <begin position="405"/>
        <end position="409"/>
    </location>
    <ligand>
        <name>AMP</name>
        <dbReference type="ChEBI" id="CHEBI:456215"/>
    </ligand>
</feature>
<feature type="binding site" evidence="18">
    <location>
        <position position="165"/>
    </location>
    <ligand>
        <name>(6S)-NADPHX</name>
        <dbReference type="ChEBI" id="CHEBI:64076"/>
    </ligand>
</feature>
<proteinExistence type="inferred from homology"/>
<feature type="binding site" evidence="18">
    <location>
        <position position="132"/>
    </location>
    <ligand>
        <name>K(+)</name>
        <dbReference type="ChEBI" id="CHEBI:29103"/>
    </ligand>
</feature>
<reference evidence="22 23" key="1">
    <citation type="submission" date="2020-08" db="EMBL/GenBank/DDBJ databases">
        <title>Genomic Encyclopedia of Type Strains, Phase IV (KMG-IV): sequencing the most valuable type-strain genomes for metagenomic binning, comparative biology and taxonomic classification.</title>
        <authorList>
            <person name="Goeker M."/>
        </authorList>
    </citation>
    <scope>NUCLEOTIDE SEQUENCE [LARGE SCALE GENOMIC DNA]</scope>
    <source>
        <strain evidence="22 23">DSM 21458</strain>
    </source>
</reference>
<evidence type="ECO:0000256" key="12">
    <source>
        <dbReference type="ARBA" id="ARBA00023239"/>
    </source>
</evidence>
<organism evidence="22 23">
    <name type="scientific">Deinobacterium chartae</name>
    <dbReference type="NCBI Taxonomy" id="521158"/>
    <lineage>
        <taxon>Bacteria</taxon>
        <taxon>Thermotogati</taxon>
        <taxon>Deinococcota</taxon>
        <taxon>Deinococci</taxon>
        <taxon>Deinococcales</taxon>
        <taxon>Deinococcaceae</taxon>
        <taxon>Deinobacterium</taxon>
    </lineage>
</organism>
<evidence type="ECO:0000256" key="13">
    <source>
        <dbReference type="ARBA" id="ARBA00023268"/>
    </source>
</evidence>
<evidence type="ECO:0000256" key="2">
    <source>
        <dbReference type="ARBA" id="ARBA00000909"/>
    </source>
</evidence>
<sequence>MTSRAPANATLPEAVLTAAGVRALDARLEAAGLLRLTMENAGRAVAERVRALRPHARVLILVGRGANGGDALVAARHLHAAGQAVRVLALGLEETGLAGEMLRAWRAMGEVDLLTPQALEAALAQRCDLVLDGLLGTGFRPPLRPELSAITARLNAADLEVFAIDLPSGLQADLPQVPEGALRAARTFTLGGPKPALLFSPARECAGEWEALPLAVPQGWVLEHARARRLTPAHAAALLPQRAADAHKGTAGEVWVIGGSEGMSGAPAMAAHAALRTGSGLLRMIGTGEPRPIDPEVITARLPDWADLEAYRADRRPDALALGMGLGGQAARVAARVLAWARPTVVDADALTPELRGLGHPGVVWTPHPAEAARMLACPTHAVLADPLEAAECIRAAYGGTVVLKGGPTVVAAEDGTWVNPTGNPGMASAGMGDTLAGVIASLAGQGLEAAVAARLGVYLHGLSADLLQPERGYGLQATEVGCGIPRAWRALREWVDWAGQEERKRCKDS</sequence>
<gene>
    <name evidence="18" type="primary">nnrE</name>
    <name evidence="17" type="synonym">nnrD</name>
    <name evidence="22" type="ORF">HNR42_000848</name>
</gene>
<evidence type="ECO:0000256" key="14">
    <source>
        <dbReference type="ARBA" id="ARBA00025153"/>
    </source>
</evidence>
<evidence type="ECO:0000256" key="18">
    <source>
        <dbReference type="HAMAP-Rule" id="MF_01966"/>
    </source>
</evidence>
<feature type="binding site" evidence="18">
    <location>
        <position position="168"/>
    </location>
    <ligand>
        <name>K(+)</name>
        <dbReference type="ChEBI" id="CHEBI:29103"/>
    </ligand>
</feature>
<dbReference type="RefSeq" id="WP_221276924.1">
    <property type="nucleotide sequence ID" value="NZ_JACHHG010000003.1"/>
</dbReference>
<dbReference type="AlphaFoldDB" id="A0A841HVB3"/>
<accession>A0A841HVB3</accession>
<dbReference type="PANTHER" id="PTHR12592:SF0">
    <property type="entry name" value="ATP-DEPENDENT (S)-NAD(P)H-HYDRATE DEHYDRATASE"/>
    <property type="match status" value="1"/>
</dbReference>
<comment type="subunit">
    <text evidence="17">Homotetramer.</text>
</comment>
<feature type="binding site" evidence="18">
    <location>
        <begin position="136"/>
        <end position="142"/>
    </location>
    <ligand>
        <name>(6S)-NADPHX</name>
        <dbReference type="ChEBI" id="CHEBI:64076"/>
    </ligand>
</feature>
<dbReference type="SUPFAM" id="SSF53613">
    <property type="entry name" value="Ribokinase-like"/>
    <property type="match status" value="1"/>
</dbReference>
<comment type="function">
    <text evidence="17">Catalyzes the dehydration of the S-form of NAD(P)HX at the expense of ADP, which is converted to AMP. Together with NAD(P)HX epimerase, which catalyzes the epimerization of the S- and R-forms, the enzyme allows the repair of both epimers of NAD(P)HX, a damaged form of NAD(P)H that is a result of enzymatic or heat-dependent hydration.</text>
</comment>
<comment type="similarity">
    <text evidence="3 19">In the N-terminal section; belongs to the NnrE/AIBP family.</text>
</comment>
<protein>
    <recommendedName>
        <fullName evidence="19">Bifunctional NAD(P)H-hydrate repair enzyme</fullName>
    </recommendedName>
    <alternativeName>
        <fullName evidence="19">Nicotinamide nucleotide repair protein</fullName>
    </alternativeName>
    <domain>
        <recommendedName>
            <fullName evidence="19">ADP-dependent (S)-NAD(P)H-hydrate dehydratase</fullName>
            <ecNumber evidence="19">4.2.1.136</ecNumber>
        </recommendedName>
        <alternativeName>
            <fullName evidence="19">ADP-dependent NAD(P)HX dehydratase</fullName>
        </alternativeName>
    </domain>
    <domain>
        <recommendedName>
            <fullName evidence="19">NAD(P)H-hydrate epimerase</fullName>
            <ecNumber evidence="19">5.1.99.6</ecNumber>
        </recommendedName>
    </domain>
</protein>
<keyword evidence="7 17" id="KW-0067">ATP-binding</keyword>
<dbReference type="InterPro" id="IPR030677">
    <property type="entry name" value="Nnr"/>
</dbReference>
<dbReference type="Gene3D" id="3.40.1190.20">
    <property type="match status" value="1"/>
</dbReference>
<dbReference type="CDD" id="cd01171">
    <property type="entry name" value="YXKO-related"/>
    <property type="match status" value="1"/>
</dbReference>
<keyword evidence="12 17" id="KW-0456">Lyase</keyword>
<feature type="binding site" evidence="17">
    <location>
        <position position="368"/>
    </location>
    <ligand>
        <name>(6S)-NADPHX</name>
        <dbReference type="ChEBI" id="CHEBI:64076"/>
    </ligand>
</feature>
<keyword evidence="9 18" id="KW-0630">Potassium</keyword>
<dbReference type="PROSITE" id="PS51383">
    <property type="entry name" value="YJEF_C_3"/>
    <property type="match status" value="1"/>
</dbReference>
<feature type="binding site" evidence="18">
    <location>
        <begin position="66"/>
        <end position="70"/>
    </location>
    <ligand>
        <name>(6S)-NADPHX</name>
        <dbReference type="ChEBI" id="CHEBI:64076"/>
    </ligand>
</feature>
<feature type="binding site" evidence="17">
    <location>
        <position position="434"/>
    </location>
    <ligand>
        <name>(6S)-NADPHX</name>
        <dbReference type="ChEBI" id="CHEBI:64076"/>
    </ligand>
</feature>
<evidence type="ECO:0000256" key="8">
    <source>
        <dbReference type="ARBA" id="ARBA00022857"/>
    </source>
</evidence>
<evidence type="ECO:0000256" key="15">
    <source>
        <dbReference type="ARBA" id="ARBA00048238"/>
    </source>
</evidence>
<evidence type="ECO:0000256" key="3">
    <source>
        <dbReference type="ARBA" id="ARBA00006001"/>
    </source>
</evidence>
<dbReference type="GO" id="GO:0052856">
    <property type="term" value="F:NAD(P)HX epimerase activity"/>
    <property type="evidence" value="ECO:0007669"/>
    <property type="project" value="UniProtKB-UniRule"/>
</dbReference>